<dbReference type="Pfam" id="PF22945">
    <property type="entry name" value="LEM-3_GIY-YIG"/>
    <property type="match status" value="1"/>
</dbReference>
<dbReference type="SMART" id="SM00248">
    <property type="entry name" value="ANK"/>
    <property type="match status" value="1"/>
</dbReference>
<dbReference type="InterPro" id="IPR004119">
    <property type="entry name" value="EcKL"/>
</dbReference>
<dbReference type="GO" id="GO:0004520">
    <property type="term" value="F:DNA endonuclease activity"/>
    <property type="evidence" value="ECO:0007669"/>
    <property type="project" value="TreeGrafter"/>
</dbReference>
<dbReference type="InterPro" id="IPR034998">
    <property type="entry name" value="ANKLE1"/>
</dbReference>
<dbReference type="PROSITE" id="PS50088">
    <property type="entry name" value="ANK_REPEAT"/>
    <property type="match status" value="1"/>
</dbReference>
<dbReference type="PANTHER" id="PTHR46427:SF1">
    <property type="entry name" value="ANKYRIN REPEAT AND LEM DOMAIN-CONTAINING PROTEIN 1"/>
    <property type="match status" value="1"/>
</dbReference>
<dbReference type="PANTHER" id="PTHR46427">
    <property type="entry name" value="ANKYRIN REPEAT AND LEM DOMAIN-CONTAINING PROTEIN 1"/>
    <property type="match status" value="1"/>
</dbReference>
<dbReference type="InterPro" id="IPR002110">
    <property type="entry name" value="Ankyrin_rpt"/>
</dbReference>
<protein>
    <submittedName>
        <fullName evidence="2">Uncharacterized protein</fullName>
    </submittedName>
</protein>
<dbReference type="GO" id="GO:0005737">
    <property type="term" value="C:cytoplasm"/>
    <property type="evidence" value="ECO:0007669"/>
    <property type="project" value="TreeGrafter"/>
</dbReference>
<dbReference type="InterPro" id="IPR036770">
    <property type="entry name" value="Ankyrin_rpt-contain_sf"/>
</dbReference>
<evidence type="ECO:0000313" key="3">
    <source>
        <dbReference type="Proteomes" id="UP000479000"/>
    </source>
</evidence>
<dbReference type="Pfam" id="PF13857">
    <property type="entry name" value="Ank_5"/>
    <property type="match status" value="1"/>
</dbReference>
<proteinExistence type="predicted"/>
<dbReference type="Proteomes" id="UP000479000">
    <property type="component" value="Unassembled WGS sequence"/>
</dbReference>
<feature type="repeat" description="ANK" evidence="1">
    <location>
        <begin position="269"/>
        <end position="301"/>
    </location>
</feature>
<dbReference type="Pfam" id="PF02958">
    <property type="entry name" value="EcKL"/>
    <property type="match status" value="2"/>
</dbReference>
<dbReference type="EMBL" id="CADCXU010024259">
    <property type="protein sequence ID" value="CAB0011722.1"/>
    <property type="molecule type" value="Genomic_DNA"/>
</dbReference>
<reference evidence="2 3" key="1">
    <citation type="submission" date="2020-02" db="EMBL/GenBank/DDBJ databases">
        <authorList>
            <person name="Ferguson B K."/>
        </authorList>
    </citation>
    <scope>NUCLEOTIDE SEQUENCE [LARGE SCALE GENOMIC DNA]</scope>
</reference>
<dbReference type="OrthoDB" id="1601181at2759"/>
<name>A0A6H5H4X1_9HEMI</name>
<dbReference type="PROSITE" id="PS50297">
    <property type="entry name" value="ANK_REP_REGION"/>
    <property type="match status" value="1"/>
</dbReference>
<dbReference type="AlphaFoldDB" id="A0A6H5H4X1"/>
<keyword evidence="1" id="KW-0040">ANK repeat</keyword>
<gene>
    <name evidence="2" type="ORF">NTEN_LOCUS16623</name>
</gene>
<dbReference type="SUPFAM" id="SSF48403">
    <property type="entry name" value="Ankyrin repeat"/>
    <property type="match status" value="1"/>
</dbReference>
<sequence>MNSFIWDVEYFLNTSVVPKVKREKRPLLLKAYHEALVKNLEFYQYSGYIPTLEDVENESRRIEYGHFAISTFTPVMSSESTNALDMEKLMTHPPEEVIRREVFNASTVKENLGEDLKYFATVDLDTLWLARLLKESHHTSKPVEILETTVASAVPKGENYTSTVSRVKIRCLLASGLKKTFSIIVKTELKSEKAREIIENMPVFRSEIGVLISVDSVTSVAREQRPLGGLSVTTVWRYLSLLTGILARKIGLIIVLYIIILKLVSMCSEGMTPLHVAAVWGRRRVLQFLIEAGGDPNQIDSDGYSAFDYLIESVTASKDIGLISNNSLSMPNHPLLEKHRINLEISLEIAKIKDIWSRGLGVVCVTVFKNIPELEALTREACMINALSIGKLTNVVSGNTTHLQGWSLKSKRQLGVVLLYRAMMTLIAEGERQIFPNDLQKLVR</sequence>
<evidence type="ECO:0000256" key="1">
    <source>
        <dbReference type="PROSITE-ProRule" id="PRU00023"/>
    </source>
</evidence>
<dbReference type="Gene3D" id="1.25.40.20">
    <property type="entry name" value="Ankyrin repeat-containing domain"/>
    <property type="match status" value="1"/>
</dbReference>
<dbReference type="GO" id="GO:0005654">
    <property type="term" value="C:nucleoplasm"/>
    <property type="evidence" value="ECO:0007669"/>
    <property type="project" value="TreeGrafter"/>
</dbReference>
<organism evidence="2 3">
    <name type="scientific">Nesidiocoris tenuis</name>
    <dbReference type="NCBI Taxonomy" id="355587"/>
    <lineage>
        <taxon>Eukaryota</taxon>
        <taxon>Metazoa</taxon>
        <taxon>Ecdysozoa</taxon>
        <taxon>Arthropoda</taxon>
        <taxon>Hexapoda</taxon>
        <taxon>Insecta</taxon>
        <taxon>Pterygota</taxon>
        <taxon>Neoptera</taxon>
        <taxon>Paraneoptera</taxon>
        <taxon>Hemiptera</taxon>
        <taxon>Heteroptera</taxon>
        <taxon>Panheteroptera</taxon>
        <taxon>Cimicomorpha</taxon>
        <taxon>Miridae</taxon>
        <taxon>Dicyphina</taxon>
        <taxon>Nesidiocoris</taxon>
    </lineage>
</organism>
<dbReference type="GO" id="GO:0000712">
    <property type="term" value="P:resolution of meiotic recombination intermediates"/>
    <property type="evidence" value="ECO:0007669"/>
    <property type="project" value="TreeGrafter"/>
</dbReference>
<dbReference type="GO" id="GO:0000724">
    <property type="term" value="P:double-strand break repair via homologous recombination"/>
    <property type="evidence" value="ECO:0007669"/>
    <property type="project" value="TreeGrafter"/>
</dbReference>
<evidence type="ECO:0000313" key="2">
    <source>
        <dbReference type="EMBL" id="CAB0011722.1"/>
    </source>
</evidence>
<keyword evidence="3" id="KW-1185">Reference proteome</keyword>
<accession>A0A6H5H4X1</accession>